<dbReference type="InterPro" id="IPR007219">
    <property type="entry name" value="XnlR_reg_dom"/>
</dbReference>
<feature type="domain" description="Xylanolytic transcriptional activator regulatory" evidence="5">
    <location>
        <begin position="289"/>
        <end position="375"/>
    </location>
</feature>
<dbReference type="Pfam" id="PF04082">
    <property type="entry name" value="Fungal_trans"/>
    <property type="match status" value="2"/>
</dbReference>
<gene>
    <name evidence="6" type="ORF">PMAA_002840</name>
</gene>
<dbReference type="PhylomeDB" id="B6QSV7"/>
<dbReference type="PANTHER" id="PTHR47424:SF4">
    <property type="entry name" value="ZN(II)2CYS6 TRANSCRIPTION FACTOR (EUROFUNG)"/>
    <property type="match status" value="1"/>
</dbReference>
<evidence type="ECO:0000256" key="2">
    <source>
        <dbReference type="ARBA" id="ARBA00023163"/>
    </source>
</evidence>
<keyword evidence="1" id="KW-0805">Transcription regulation</keyword>
<keyword evidence="3" id="KW-0539">Nucleus</keyword>
<dbReference type="AlphaFoldDB" id="B6QSV7"/>
<name>B6QSV7_TALMQ</name>
<keyword evidence="2" id="KW-0804">Transcription</keyword>
<evidence type="ECO:0000313" key="7">
    <source>
        <dbReference type="Proteomes" id="UP000001294"/>
    </source>
</evidence>
<organism evidence="6 7">
    <name type="scientific">Talaromyces marneffei (strain ATCC 18224 / CBS 334.59 / QM 7333)</name>
    <name type="common">Penicillium marneffei</name>
    <dbReference type="NCBI Taxonomy" id="441960"/>
    <lineage>
        <taxon>Eukaryota</taxon>
        <taxon>Fungi</taxon>
        <taxon>Dikarya</taxon>
        <taxon>Ascomycota</taxon>
        <taxon>Pezizomycotina</taxon>
        <taxon>Eurotiomycetes</taxon>
        <taxon>Eurotiomycetidae</taxon>
        <taxon>Eurotiales</taxon>
        <taxon>Trichocomaceae</taxon>
        <taxon>Talaromyces</taxon>
        <taxon>Talaromyces sect. Talaromyces</taxon>
    </lineage>
</organism>
<dbReference type="OrthoDB" id="4481633at2759"/>
<feature type="domain" description="Xylanolytic transcriptional activator regulatory" evidence="5">
    <location>
        <begin position="154"/>
        <end position="281"/>
    </location>
</feature>
<accession>B6QSV7</accession>
<evidence type="ECO:0000256" key="4">
    <source>
        <dbReference type="SAM" id="MobiDB-lite"/>
    </source>
</evidence>
<dbReference type="GO" id="GO:0000435">
    <property type="term" value="P:positive regulation of transcription from RNA polymerase II promoter by galactose"/>
    <property type="evidence" value="ECO:0007669"/>
    <property type="project" value="TreeGrafter"/>
</dbReference>
<feature type="region of interest" description="Disordered" evidence="4">
    <location>
        <begin position="106"/>
        <end position="133"/>
    </location>
</feature>
<dbReference type="GO" id="GO:0000978">
    <property type="term" value="F:RNA polymerase II cis-regulatory region sequence-specific DNA binding"/>
    <property type="evidence" value="ECO:0007669"/>
    <property type="project" value="TreeGrafter"/>
</dbReference>
<sequence length="408" mass="45833">MNFCIEASIKPTVLKAWTLLARLEATARSPATQQSAASASADLEHSVNQFEDGVVDDYQGPSPISAMGAAIPIDGQQSVLHQDEFNRRSSSLSLAQEVTHSVMPLPHRDKASSQARRETNHMVTRPRPSNRGRTNTMVQAHFALPPREIADKLLDSYFSSVHIFYPWVHSVAFWEECDRLWTVSNGETQTPFQNLDIGLGGTNYTKHIFFCTLNAEFAIGYQFTDFSLNEKENLASVFFGRMKDLLNDALDGGSISHVQALLLAGHYLLCTQYPSRCWNIFPVQSCTLEAEIRRRVWYGCYQLDMTVSMTLGRPAFMRTCSDVPLLSPIDDEYIKPNRDPMDQPDGVFPIIAFIGQNIKLAQILGEILDRIYHLSAYQAVRHNNYRLLQQEYASSGSFIRLAVPASSV</sequence>
<evidence type="ECO:0000313" key="6">
    <source>
        <dbReference type="EMBL" id="EEA19492.1"/>
    </source>
</evidence>
<dbReference type="STRING" id="441960.B6QSV7"/>
<evidence type="ECO:0000256" key="1">
    <source>
        <dbReference type="ARBA" id="ARBA00023015"/>
    </source>
</evidence>
<feature type="compositionally biased region" description="Basic and acidic residues" evidence="4">
    <location>
        <begin position="106"/>
        <end position="120"/>
    </location>
</feature>
<protein>
    <recommendedName>
        <fullName evidence="5">Xylanolytic transcriptional activator regulatory domain-containing protein</fullName>
    </recommendedName>
</protein>
<dbReference type="InterPro" id="IPR051127">
    <property type="entry name" value="Fungal_SecMet_Regulators"/>
</dbReference>
<reference evidence="7" key="1">
    <citation type="journal article" date="2015" name="Genome Announc.">
        <title>Genome sequence of the AIDS-associated pathogen Penicillium marneffei (ATCC18224) and its near taxonomic relative Talaromyces stipitatus (ATCC10500).</title>
        <authorList>
            <person name="Nierman W.C."/>
            <person name="Fedorova-Abrams N.D."/>
            <person name="Andrianopoulos A."/>
        </authorList>
    </citation>
    <scope>NUCLEOTIDE SEQUENCE [LARGE SCALE GENOMIC DNA]</scope>
    <source>
        <strain evidence="7">ATCC 18224 / CBS 334.59 / QM 7333</strain>
    </source>
</reference>
<proteinExistence type="predicted"/>
<dbReference type="VEuPathDB" id="FungiDB:PMAA_002840"/>
<evidence type="ECO:0000259" key="5">
    <source>
        <dbReference type="Pfam" id="PF04082"/>
    </source>
</evidence>
<dbReference type="GO" id="GO:0006351">
    <property type="term" value="P:DNA-templated transcription"/>
    <property type="evidence" value="ECO:0007669"/>
    <property type="project" value="InterPro"/>
</dbReference>
<dbReference type="GO" id="GO:0008270">
    <property type="term" value="F:zinc ion binding"/>
    <property type="evidence" value="ECO:0007669"/>
    <property type="project" value="InterPro"/>
</dbReference>
<dbReference type="GO" id="GO:0005634">
    <property type="term" value="C:nucleus"/>
    <property type="evidence" value="ECO:0007669"/>
    <property type="project" value="TreeGrafter"/>
</dbReference>
<evidence type="ECO:0000256" key="3">
    <source>
        <dbReference type="ARBA" id="ARBA00023242"/>
    </source>
</evidence>
<dbReference type="GO" id="GO:0000981">
    <property type="term" value="F:DNA-binding transcription factor activity, RNA polymerase II-specific"/>
    <property type="evidence" value="ECO:0007669"/>
    <property type="project" value="TreeGrafter"/>
</dbReference>
<dbReference type="EMBL" id="DS995905">
    <property type="protein sequence ID" value="EEA19492.1"/>
    <property type="molecule type" value="Genomic_DNA"/>
</dbReference>
<dbReference type="PANTHER" id="PTHR47424">
    <property type="entry name" value="REGULATORY PROTEIN GAL4"/>
    <property type="match status" value="1"/>
</dbReference>
<keyword evidence="7" id="KW-1185">Reference proteome</keyword>
<dbReference type="Proteomes" id="UP000001294">
    <property type="component" value="Unassembled WGS sequence"/>
</dbReference>
<dbReference type="HOGENOM" id="CLU_674557_0_0_1"/>
<dbReference type="CDD" id="cd12148">
    <property type="entry name" value="fungal_TF_MHR"/>
    <property type="match status" value="1"/>
</dbReference>